<evidence type="ECO:0000313" key="2">
    <source>
        <dbReference type="Proteomes" id="UP000182569"/>
    </source>
</evidence>
<sequence length="160" mass="19084">MKNTIQEKLDKIEKILESDISLLALFSLEKKEENDDIINEVSKINKELAIIYQYSDIRFGEIEFWTEEDLFNEKQFNKLFYGVPQPEDWICIGEVQPYPLLFNKKTGIVNCVISEPGLECEIKEYVKLEQFIDEFVLGKRYFELGIDDEWYEFMEKNEII</sequence>
<dbReference type="Proteomes" id="UP000182569">
    <property type="component" value="Chromosome"/>
</dbReference>
<evidence type="ECO:0008006" key="3">
    <source>
        <dbReference type="Google" id="ProtNLM"/>
    </source>
</evidence>
<proteinExistence type="predicted"/>
<evidence type="ECO:0000313" key="1">
    <source>
        <dbReference type="EMBL" id="APC40329.1"/>
    </source>
</evidence>
<dbReference type="AlphaFoldDB" id="A0A1J0GG45"/>
<dbReference type="OrthoDB" id="8611321at2"/>
<dbReference type="RefSeq" id="WP_071612620.1">
    <property type="nucleotide sequence ID" value="NZ_CP015756.1"/>
</dbReference>
<protein>
    <recommendedName>
        <fullName evidence="3">SMI1/KNR4 family protein</fullName>
    </recommendedName>
</protein>
<keyword evidence="2" id="KW-1185">Reference proteome</keyword>
<reference evidence="2" key="1">
    <citation type="journal article" date="2016" name="Front. Microbiol.">
        <title>Complete Genome Sequence of Clostridium estertheticum DSM 8809, a Microbe Identified in Spoiled Vacuum Packed Beef.</title>
        <authorList>
            <person name="Yu Z."/>
            <person name="Gunn L."/>
            <person name="Brennan E."/>
            <person name="Reid R."/>
            <person name="Wall P.G."/>
            <person name="Gaora O.P."/>
            <person name="Hurley D."/>
            <person name="Bolton D."/>
            <person name="Fanning S."/>
        </authorList>
    </citation>
    <scope>NUCLEOTIDE SEQUENCE [LARGE SCALE GENOMIC DNA]</scope>
    <source>
        <strain evidence="2">DSM 8809</strain>
    </source>
</reference>
<dbReference type="STRING" id="1552.A7L45_09760"/>
<accession>A0A1J0GG45</accession>
<dbReference type="KEGG" id="ceu:A7L45_09760"/>
<gene>
    <name evidence="1" type="ORF">A7L45_09760</name>
</gene>
<organism evidence="1 2">
    <name type="scientific">Clostridium estertheticum subsp. estertheticum</name>
    <dbReference type="NCBI Taxonomy" id="1552"/>
    <lineage>
        <taxon>Bacteria</taxon>
        <taxon>Bacillati</taxon>
        <taxon>Bacillota</taxon>
        <taxon>Clostridia</taxon>
        <taxon>Eubacteriales</taxon>
        <taxon>Clostridiaceae</taxon>
        <taxon>Clostridium</taxon>
    </lineage>
</organism>
<name>A0A1J0GG45_9CLOT</name>
<dbReference type="EMBL" id="CP015756">
    <property type="protein sequence ID" value="APC40329.1"/>
    <property type="molecule type" value="Genomic_DNA"/>
</dbReference>